<keyword evidence="3 6" id="KW-0812">Transmembrane</keyword>
<evidence type="ECO:0000256" key="5">
    <source>
        <dbReference type="ARBA" id="ARBA00023136"/>
    </source>
</evidence>
<dbReference type="Pfam" id="PF00122">
    <property type="entry name" value="E1-E2_ATPase"/>
    <property type="match status" value="1"/>
</dbReference>
<dbReference type="InterPro" id="IPR051014">
    <property type="entry name" value="Cation_Transport_ATPase_IB"/>
</dbReference>
<feature type="transmembrane region" description="Helical" evidence="6">
    <location>
        <begin position="260"/>
        <end position="284"/>
    </location>
</feature>
<dbReference type="Gene3D" id="3.40.1110.10">
    <property type="entry name" value="Calcium-transporting ATPase, cytoplasmic domain N"/>
    <property type="match status" value="1"/>
</dbReference>
<evidence type="ECO:0000313" key="8">
    <source>
        <dbReference type="EMBL" id="OIO30286.1"/>
    </source>
</evidence>
<protein>
    <recommendedName>
        <fullName evidence="7">P-type ATPase A domain-containing protein</fullName>
    </recommendedName>
</protein>
<name>A0A1J4V6T8_9BACT</name>
<evidence type="ECO:0000256" key="6">
    <source>
        <dbReference type="SAM" id="Phobius"/>
    </source>
</evidence>
<comment type="similarity">
    <text evidence="2">Belongs to the cation transport ATPase (P-type) (TC 3.A.3) family. Type IB subfamily.</text>
</comment>
<comment type="caution">
    <text evidence="8">The sequence shown here is derived from an EMBL/GenBank/DDBJ whole genome shotgun (WGS) entry which is preliminary data.</text>
</comment>
<dbReference type="GO" id="GO:0016020">
    <property type="term" value="C:membrane"/>
    <property type="evidence" value="ECO:0007669"/>
    <property type="project" value="UniProtKB-SubCell"/>
</dbReference>
<dbReference type="PROSITE" id="PS00154">
    <property type="entry name" value="ATPASE_E1_E2"/>
    <property type="match status" value="1"/>
</dbReference>
<proteinExistence type="inferred from homology"/>
<dbReference type="InterPro" id="IPR059000">
    <property type="entry name" value="ATPase_P-type_domA"/>
</dbReference>
<keyword evidence="5 6" id="KW-0472">Membrane</keyword>
<dbReference type="GO" id="GO:0016887">
    <property type="term" value="F:ATP hydrolysis activity"/>
    <property type="evidence" value="ECO:0007669"/>
    <property type="project" value="InterPro"/>
</dbReference>
<evidence type="ECO:0000256" key="1">
    <source>
        <dbReference type="ARBA" id="ARBA00004370"/>
    </source>
</evidence>
<keyword evidence="4 6" id="KW-1133">Transmembrane helix</keyword>
<dbReference type="AlphaFoldDB" id="A0A1J4V6T8"/>
<dbReference type="Gene3D" id="2.70.150.10">
    <property type="entry name" value="Calcium-transporting ATPase, cytoplasmic transduction domain A"/>
    <property type="match status" value="1"/>
</dbReference>
<feature type="domain" description="P-type ATPase A" evidence="7">
    <location>
        <begin position="120"/>
        <end position="220"/>
    </location>
</feature>
<reference evidence="8 9" key="1">
    <citation type="journal article" date="2016" name="Environ. Microbiol.">
        <title>Genomic resolution of a cold subsurface aquifer community provides metabolic insights for novel microbes adapted to high CO concentrations.</title>
        <authorList>
            <person name="Probst A.J."/>
            <person name="Castelle C.J."/>
            <person name="Singh A."/>
            <person name="Brown C.T."/>
            <person name="Anantharaman K."/>
            <person name="Sharon I."/>
            <person name="Hug L.A."/>
            <person name="Burstein D."/>
            <person name="Emerson J.B."/>
            <person name="Thomas B.C."/>
            <person name="Banfield J.F."/>
        </authorList>
    </citation>
    <scope>NUCLEOTIDE SEQUENCE [LARGE SCALE GENOMIC DNA]</scope>
    <source>
        <strain evidence="8">CG1_02_43_90</strain>
    </source>
</reference>
<sequence length="364" mass="39347">MNISRPSTNTELRSEIFTIVLFVLVSLLYVGHLIPSSFIVWVVGATGVVGLIPVAKSALVSLREKKINVDLLASIALFFSFITAEWGSLLFINIMLASARVLDVYTKRRMNMSLESLAKLKPSKARVIRGEKTIELPISEIVEGDLISVNLGEQVPVDGTVIKGTATIDQASLTGESMPVLRTTDEAVFSATIVVSGNIIVRAERIGGETTFERMVKLVEVSQNAKTRMKTLAEKFASWYIGGILIISIVIYAITGNTALVLSVVLVVCADDIAIAIPLAYIVAIGTAARRGIIVKSADFLEQMARVTTLIVDKTGTLTLGKLIVREMQTFSSTTELEALTFAQALGKRSTHPISIGNCPFCKK</sequence>
<evidence type="ECO:0000256" key="2">
    <source>
        <dbReference type="ARBA" id="ARBA00006024"/>
    </source>
</evidence>
<dbReference type="Proteomes" id="UP000181992">
    <property type="component" value="Unassembled WGS sequence"/>
</dbReference>
<dbReference type="SUPFAM" id="SSF81665">
    <property type="entry name" value="Calcium ATPase, transmembrane domain M"/>
    <property type="match status" value="1"/>
</dbReference>
<dbReference type="SUPFAM" id="SSF81660">
    <property type="entry name" value="Metal cation-transporting ATPase, ATP-binding domain N"/>
    <property type="match status" value="1"/>
</dbReference>
<dbReference type="NCBIfam" id="TIGR01494">
    <property type="entry name" value="ATPase_P-type"/>
    <property type="match status" value="1"/>
</dbReference>
<gene>
    <name evidence="8" type="ORF">AUJ77_03525</name>
</gene>
<dbReference type="InterPro" id="IPR023214">
    <property type="entry name" value="HAD_sf"/>
</dbReference>
<evidence type="ECO:0000259" key="7">
    <source>
        <dbReference type="Pfam" id="PF00122"/>
    </source>
</evidence>
<comment type="subcellular location">
    <subcellularLocation>
        <location evidence="1">Membrane</location>
    </subcellularLocation>
</comment>
<feature type="transmembrane region" description="Helical" evidence="6">
    <location>
        <begin position="38"/>
        <end position="55"/>
    </location>
</feature>
<feature type="transmembrane region" description="Helical" evidence="6">
    <location>
        <begin position="236"/>
        <end position="254"/>
    </location>
</feature>
<dbReference type="InterPro" id="IPR018303">
    <property type="entry name" value="ATPase_P-typ_P_site"/>
</dbReference>
<dbReference type="GO" id="GO:0005524">
    <property type="term" value="F:ATP binding"/>
    <property type="evidence" value="ECO:0007669"/>
    <property type="project" value="InterPro"/>
</dbReference>
<dbReference type="PRINTS" id="PR00119">
    <property type="entry name" value="CATATPASE"/>
</dbReference>
<dbReference type="SUPFAM" id="SSF81653">
    <property type="entry name" value="Calcium ATPase, transduction domain A"/>
    <property type="match status" value="1"/>
</dbReference>
<dbReference type="STRING" id="1805281.AUJ77_03525"/>
<dbReference type="Gene3D" id="3.40.50.1000">
    <property type="entry name" value="HAD superfamily/HAD-like"/>
    <property type="match status" value="1"/>
</dbReference>
<feature type="transmembrane region" description="Helical" evidence="6">
    <location>
        <begin position="12"/>
        <end position="32"/>
    </location>
</feature>
<dbReference type="PANTHER" id="PTHR48085">
    <property type="entry name" value="CADMIUM/ZINC-TRANSPORTING ATPASE HMA2-RELATED"/>
    <property type="match status" value="1"/>
</dbReference>
<accession>A0A1J4V6T8</accession>
<evidence type="ECO:0000256" key="4">
    <source>
        <dbReference type="ARBA" id="ARBA00022989"/>
    </source>
</evidence>
<dbReference type="InterPro" id="IPR023299">
    <property type="entry name" value="ATPase_P-typ_cyto_dom_N"/>
</dbReference>
<dbReference type="InterPro" id="IPR023298">
    <property type="entry name" value="ATPase_P-typ_TM_dom_sf"/>
</dbReference>
<dbReference type="InterPro" id="IPR001757">
    <property type="entry name" value="P_typ_ATPase"/>
</dbReference>
<dbReference type="InterPro" id="IPR008250">
    <property type="entry name" value="ATPase_P-typ_transduc_dom_A_sf"/>
</dbReference>
<organism evidence="8 9">
    <name type="scientific">Candidatus Nomurabacteria bacterium CG1_02_43_90</name>
    <dbReference type="NCBI Taxonomy" id="1805281"/>
    <lineage>
        <taxon>Bacteria</taxon>
        <taxon>Candidatus Nomuraibacteriota</taxon>
    </lineage>
</organism>
<dbReference type="GO" id="GO:0022857">
    <property type="term" value="F:transmembrane transporter activity"/>
    <property type="evidence" value="ECO:0007669"/>
    <property type="project" value="TreeGrafter"/>
</dbReference>
<evidence type="ECO:0000256" key="3">
    <source>
        <dbReference type="ARBA" id="ARBA00022692"/>
    </source>
</evidence>
<evidence type="ECO:0000313" key="9">
    <source>
        <dbReference type="Proteomes" id="UP000181992"/>
    </source>
</evidence>
<dbReference type="PANTHER" id="PTHR48085:SF5">
    <property type="entry name" value="CADMIUM_ZINC-TRANSPORTING ATPASE HMA4-RELATED"/>
    <property type="match status" value="1"/>
</dbReference>
<dbReference type="EMBL" id="MNVN01000021">
    <property type="protein sequence ID" value="OIO30286.1"/>
    <property type="molecule type" value="Genomic_DNA"/>
</dbReference>